<keyword evidence="2" id="KW-0808">Transferase</keyword>
<dbReference type="InterPro" id="IPR011009">
    <property type="entry name" value="Kinase-like_dom_sf"/>
</dbReference>
<dbReference type="Pfam" id="PF01636">
    <property type="entry name" value="APH"/>
    <property type="match status" value="1"/>
</dbReference>
<dbReference type="EMBL" id="FNQE01000017">
    <property type="protein sequence ID" value="SDZ05966.1"/>
    <property type="molecule type" value="Genomic_DNA"/>
</dbReference>
<protein>
    <submittedName>
        <fullName evidence="2">Phosphotransferase enzyme family protein</fullName>
    </submittedName>
</protein>
<dbReference type="PANTHER" id="PTHR21310">
    <property type="entry name" value="AMINOGLYCOSIDE PHOSPHOTRANSFERASE-RELATED-RELATED"/>
    <property type="match status" value="1"/>
</dbReference>
<dbReference type="Proteomes" id="UP000198625">
    <property type="component" value="Unassembled WGS sequence"/>
</dbReference>
<dbReference type="InterPro" id="IPR002575">
    <property type="entry name" value="Aminoglycoside_PTrfase"/>
</dbReference>
<dbReference type="RefSeq" id="WP_176967925.1">
    <property type="nucleotide sequence ID" value="NZ_FNQE01000017.1"/>
</dbReference>
<evidence type="ECO:0000313" key="2">
    <source>
        <dbReference type="EMBL" id="SDZ05966.1"/>
    </source>
</evidence>
<accession>A0A1H3PY09</accession>
<dbReference type="InterPro" id="IPR051678">
    <property type="entry name" value="AGP_Transferase"/>
</dbReference>
<keyword evidence="3" id="KW-1185">Reference proteome</keyword>
<dbReference type="GO" id="GO:0016740">
    <property type="term" value="F:transferase activity"/>
    <property type="evidence" value="ECO:0007669"/>
    <property type="project" value="UniProtKB-KW"/>
</dbReference>
<organism evidence="2 3">
    <name type="scientific">Proteiniborus ethanoligenes</name>
    <dbReference type="NCBI Taxonomy" id="415015"/>
    <lineage>
        <taxon>Bacteria</taxon>
        <taxon>Bacillati</taxon>
        <taxon>Bacillota</taxon>
        <taxon>Clostridia</taxon>
        <taxon>Eubacteriales</taxon>
        <taxon>Proteiniborus</taxon>
    </lineage>
</organism>
<evidence type="ECO:0000259" key="1">
    <source>
        <dbReference type="Pfam" id="PF01636"/>
    </source>
</evidence>
<dbReference type="SUPFAM" id="SSF56112">
    <property type="entry name" value="Protein kinase-like (PK-like)"/>
    <property type="match status" value="1"/>
</dbReference>
<feature type="domain" description="Aminoglycoside phosphotransferase" evidence="1">
    <location>
        <begin position="34"/>
        <end position="244"/>
    </location>
</feature>
<sequence>MFIYSDDITEIIAKYIDCKYTVTEVGHHNLGRHLVYLIKDEKENSYILKIYGKAFRFCNELTGLKLLRDKIKCPKLLISGKVFSEIEWLLMSNIEGIILGNVWKELSNENKVYIMQQMGEILGRIHSAYKYDYYGAWQEYGTFILNHKDFMEYRKNSDKIIIENIIRQDIPHKELIMHSYEKLIKYYDDIKPRDVPRLCHHDFSARNMLINREKEGWKISGIIDFEHCYPDDPDIDFTDLYHTVFLEEPWLKEPFMKRYKEYLKIKEDVLEYKMKYYLLNKGLFICSWAYYTAPEYYLQGIKLLERLDDMQ</sequence>
<name>A0A1H3PY09_9FIRM</name>
<dbReference type="Gene3D" id="3.90.1200.10">
    <property type="match status" value="1"/>
</dbReference>
<dbReference type="PANTHER" id="PTHR21310:SF15">
    <property type="entry name" value="AMINOGLYCOSIDE PHOSPHOTRANSFERASE DOMAIN-CONTAINING PROTEIN"/>
    <property type="match status" value="1"/>
</dbReference>
<evidence type="ECO:0000313" key="3">
    <source>
        <dbReference type="Proteomes" id="UP000198625"/>
    </source>
</evidence>
<reference evidence="2 3" key="1">
    <citation type="submission" date="2016-10" db="EMBL/GenBank/DDBJ databases">
        <authorList>
            <person name="de Groot N.N."/>
        </authorList>
    </citation>
    <scope>NUCLEOTIDE SEQUENCE [LARGE SCALE GENOMIC DNA]</scope>
    <source>
        <strain evidence="2 3">DSM 21650</strain>
    </source>
</reference>
<dbReference type="STRING" id="415015.SAMN05660462_01690"/>
<proteinExistence type="predicted"/>
<gene>
    <name evidence="2" type="ORF">SAMN05660462_01690</name>
</gene>
<dbReference type="AlphaFoldDB" id="A0A1H3PY09"/>